<feature type="domain" description="HTH cro/C1-type" evidence="2">
    <location>
        <begin position="10"/>
        <end position="64"/>
    </location>
</feature>
<gene>
    <name evidence="3" type="ORF">NE695_06345</name>
</gene>
<name>A0ABT1RXX2_9FIRM</name>
<dbReference type="GeneID" id="90532598"/>
<dbReference type="Pfam" id="PF01381">
    <property type="entry name" value="HTH_3"/>
    <property type="match status" value="1"/>
</dbReference>
<dbReference type="RefSeq" id="WP_242871106.1">
    <property type="nucleotide sequence ID" value="NZ_CABKVV010000014.1"/>
</dbReference>
<proteinExistence type="predicted"/>
<evidence type="ECO:0000313" key="4">
    <source>
        <dbReference type="Proteomes" id="UP001524473"/>
    </source>
</evidence>
<accession>A0ABT1RXX2</accession>
<keyword evidence="4" id="KW-1185">Reference proteome</keyword>
<evidence type="ECO:0000313" key="3">
    <source>
        <dbReference type="EMBL" id="MCQ4839537.1"/>
    </source>
</evidence>
<evidence type="ECO:0000259" key="2">
    <source>
        <dbReference type="PROSITE" id="PS50943"/>
    </source>
</evidence>
<organism evidence="3 4">
    <name type="scientific">Neglectibacter timonensis</name>
    <dbReference type="NCBI Taxonomy" id="1776382"/>
    <lineage>
        <taxon>Bacteria</taxon>
        <taxon>Bacillati</taxon>
        <taxon>Bacillota</taxon>
        <taxon>Clostridia</taxon>
        <taxon>Eubacteriales</taxon>
        <taxon>Oscillospiraceae</taxon>
        <taxon>Neglectibacter</taxon>
    </lineage>
</organism>
<reference evidence="3 4" key="1">
    <citation type="submission" date="2022-06" db="EMBL/GenBank/DDBJ databases">
        <title>Isolation of gut microbiota from human fecal samples.</title>
        <authorList>
            <person name="Pamer E.G."/>
            <person name="Barat B."/>
            <person name="Waligurski E."/>
            <person name="Medina S."/>
            <person name="Paddock L."/>
            <person name="Mostad J."/>
        </authorList>
    </citation>
    <scope>NUCLEOTIDE SEQUENCE [LARGE SCALE GENOMIC DNA]</scope>
    <source>
        <strain evidence="3 4">DFI.9.73</strain>
    </source>
</reference>
<sequence>MINNDFPRILTLLRKEQGFSQKKVAEDLGISQALLSHYEKGIRECGLNFVVKVADYYGVSCDYLLGRTPHRTGKKFTLNEVPDDSPARAKKNDSTQLEYNRRILVNSLNIVFAILRKIKSESLTNVVSHYLFSAVYKAFRVLYSSNPKNPQGMFELDRRLFGATIESSMAVSEAKERYILSGEDIGECRGVSRDSLPHLTPELLANDYPLYAPSLFDMIKKLETDVKS</sequence>
<dbReference type="Proteomes" id="UP001524473">
    <property type="component" value="Unassembled WGS sequence"/>
</dbReference>
<evidence type="ECO:0000256" key="1">
    <source>
        <dbReference type="ARBA" id="ARBA00023125"/>
    </source>
</evidence>
<keyword evidence="1" id="KW-0238">DNA-binding</keyword>
<dbReference type="CDD" id="cd00093">
    <property type="entry name" value="HTH_XRE"/>
    <property type="match status" value="1"/>
</dbReference>
<dbReference type="SMART" id="SM00530">
    <property type="entry name" value="HTH_XRE"/>
    <property type="match status" value="1"/>
</dbReference>
<comment type="caution">
    <text evidence="3">The sequence shown here is derived from an EMBL/GenBank/DDBJ whole genome shotgun (WGS) entry which is preliminary data.</text>
</comment>
<dbReference type="PROSITE" id="PS50943">
    <property type="entry name" value="HTH_CROC1"/>
    <property type="match status" value="1"/>
</dbReference>
<dbReference type="EMBL" id="JANFZH010000011">
    <property type="protein sequence ID" value="MCQ4839537.1"/>
    <property type="molecule type" value="Genomic_DNA"/>
</dbReference>
<dbReference type="InterPro" id="IPR010982">
    <property type="entry name" value="Lambda_DNA-bd_dom_sf"/>
</dbReference>
<dbReference type="Gene3D" id="1.10.260.40">
    <property type="entry name" value="lambda repressor-like DNA-binding domains"/>
    <property type="match status" value="1"/>
</dbReference>
<dbReference type="PANTHER" id="PTHR46558">
    <property type="entry name" value="TRACRIPTIONAL REGULATORY PROTEIN-RELATED-RELATED"/>
    <property type="match status" value="1"/>
</dbReference>
<protein>
    <submittedName>
        <fullName evidence="3">Helix-turn-helix domain-containing protein</fullName>
    </submittedName>
</protein>
<dbReference type="SUPFAM" id="SSF47413">
    <property type="entry name" value="lambda repressor-like DNA-binding domains"/>
    <property type="match status" value="1"/>
</dbReference>
<dbReference type="PANTHER" id="PTHR46558:SF13">
    <property type="entry name" value="HTH-TYPE TRANSCRIPTIONAL REGULATOR IMMR"/>
    <property type="match status" value="1"/>
</dbReference>
<dbReference type="InterPro" id="IPR001387">
    <property type="entry name" value="Cro/C1-type_HTH"/>
</dbReference>